<dbReference type="PANTHER" id="PTHR14360:SF1">
    <property type="entry name" value="PROTEIN FMP32, MITOCHONDRIAL"/>
    <property type="match status" value="1"/>
</dbReference>
<dbReference type="RefSeq" id="XP_013020434.1">
    <property type="nucleotide sequence ID" value="XM_013164980.1"/>
</dbReference>
<keyword evidence="7 8" id="KW-0472">Membrane</keyword>
<evidence type="ECO:0000256" key="1">
    <source>
        <dbReference type="ARBA" id="ARBA00004173"/>
    </source>
</evidence>
<reference evidence="9 10" key="1">
    <citation type="journal article" date="2011" name="Science">
        <title>Comparative functional genomics of the fission yeasts.</title>
        <authorList>
            <person name="Rhind N."/>
            <person name="Chen Z."/>
            <person name="Yassour M."/>
            <person name="Thompson D.A."/>
            <person name="Haas B.J."/>
            <person name="Habib N."/>
            <person name="Wapinski I."/>
            <person name="Roy S."/>
            <person name="Lin M.F."/>
            <person name="Heiman D.I."/>
            <person name="Young S.K."/>
            <person name="Furuya K."/>
            <person name="Guo Y."/>
            <person name="Pidoux A."/>
            <person name="Chen H.M."/>
            <person name="Robbertse B."/>
            <person name="Goldberg J.M."/>
            <person name="Aoki K."/>
            <person name="Bayne E.H."/>
            <person name="Berlin A.M."/>
            <person name="Desjardins C.A."/>
            <person name="Dobbs E."/>
            <person name="Dukaj L."/>
            <person name="Fan L."/>
            <person name="FitzGerald M.G."/>
            <person name="French C."/>
            <person name="Gujja S."/>
            <person name="Hansen K."/>
            <person name="Keifenheim D."/>
            <person name="Levin J.Z."/>
            <person name="Mosher R.A."/>
            <person name="Mueller C.A."/>
            <person name="Pfiffner J."/>
            <person name="Priest M."/>
            <person name="Russ C."/>
            <person name="Smialowska A."/>
            <person name="Swoboda P."/>
            <person name="Sykes S.M."/>
            <person name="Vaughn M."/>
            <person name="Vengrova S."/>
            <person name="Yoder R."/>
            <person name="Zeng Q."/>
            <person name="Allshire R."/>
            <person name="Baulcombe D."/>
            <person name="Birren B.W."/>
            <person name="Brown W."/>
            <person name="Ekwall K."/>
            <person name="Kellis M."/>
            <person name="Leatherwood J."/>
            <person name="Levin H."/>
            <person name="Margalit H."/>
            <person name="Martienssen R."/>
            <person name="Nieduszynski C.A."/>
            <person name="Spatafora J.W."/>
            <person name="Friedman N."/>
            <person name="Dalgaard J.Z."/>
            <person name="Baumann P."/>
            <person name="Niki H."/>
            <person name="Regev A."/>
            <person name="Nusbaum C."/>
        </authorList>
    </citation>
    <scope>NUCLEOTIDE SEQUENCE [LARGE SCALE GENOMIC DNA]</scope>
    <source>
        <strain evidence="10">yFS286</strain>
    </source>
</reference>
<sequence>MFINSRYPVCSKISLVPTCSNPRLFNASFLKSNTPLFVQRRLYHGFNTLGFIRGLQEVGIGTQKRNAEIFTNTISKIYADSHKKMSGYLVTKEQQDRVMYQQKVDFAHLRSELQSIERQEMASLHAQAGQLYSDIERLRTSFRDQLNNSTAEARLQLSIERLNHYDEASLQELKLRELSAEIDTEMSNFRTQLATYKTQTLQWLLGIVTGSGALLLAYARLII</sequence>
<organism evidence="9 10">
    <name type="scientific">Schizosaccharomyces octosporus (strain yFS286)</name>
    <name type="common">Fission yeast</name>
    <name type="synonym">Octosporomyces octosporus</name>
    <dbReference type="NCBI Taxonomy" id="483514"/>
    <lineage>
        <taxon>Eukaryota</taxon>
        <taxon>Fungi</taxon>
        <taxon>Dikarya</taxon>
        <taxon>Ascomycota</taxon>
        <taxon>Taphrinomycotina</taxon>
        <taxon>Schizosaccharomycetes</taxon>
        <taxon>Schizosaccharomycetales</taxon>
        <taxon>Schizosaccharomycetaceae</taxon>
        <taxon>Schizosaccharomyces</taxon>
    </lineage>
</organism>
<dbReference type="OMA" id="TMLETHK"/>
<dbReference type="AlphaFoldDB" id="S9R9J7"/>
<dbReference type="GO" id="GO:0033617">
    <property type="term" value="P:mitochondrial respiratory chain complex IV assembly"/>
    <property type="evidence" value="ECO:0007669"/>
    <property type="project" value="TreeGrafter"/>
</dbReference>
<dbReference type="GeneID" id="25033102"/>
<dbReference type="EMBL" id="KE503208">
    <property type="protein sequence ID" value="EPX70819.1"/>
    <property type="molecule type" value="Genomic_DNA"/>
</dbReference>
<dbReference type="Proteomes" id="UP000016088">
    <property type="component" value="Unassembled WGS sequence"/>
</dbReference>
<evidence type="ECO:0000256" key="6">
    <source>
        <dbReference type="ARBA" id="ARBA00023128"/>
    </source>
</evidence>
<evidence type="ECO:0000256" key="3">
    <source>
        <dbReference type="ARBA" id="ARBA00022692"/>
    </source>
</evidence>
<dbReference type="Gene3D" id="1.20.5.340">
    <property type="match status" value="1"/>
</dbReference>
<accession>S9R9J7</accession>
<dbReference type="eggNOG" id="KOG3156">
    <property type="taxonomic scope" value="Eukaryota"/>
</dbReference>
<keyword evidence="4 8" id="KW-1133">Transmembrane helix</keyword>
<evidence type="ECO:0000313" key="10">
    <source>
        <dbReference type="Proteomes" id="UP000016088"/>
    </source>
</evidence>
<comment type="subcellular location">
    <subcellularLocation>
        <location evidence="2">Membrane</location>
    </subcellularLocation>
    <subcellularLocation>
        <location evidence="1">Mitochondrion</location>
    </subcellularLocation>
</comment>
<evidence type="ECO:0000256" key="4">
    <source>
        <dbReference type="ARBA" id="ARBA00022989"/>
    </source>
</evidence>
<dbReference type="GO" id="GO:0005739">
    <property type="term" value="C:mitochondrion"/>
    <property type="evidence" value="ECO:0007669"/>
    <property type="project" value="UniProtKB-SubCell"/>
</dbReference>
<evidence type="ECO:0000256" key="5">
    <source>
        <dbReference type="ARBA" id="ARBA00023054"/>
    </source>
</evidence>
<dbReference type="VEuPathDB" id="FungiDB:SOCG_04138"/>
<keyword evidence="6" id="KW-0496">Mitochondrion</keyword>
<name>S9R9J7_SCHOY</name>
<protein>
    <submittedName>
        <fullName evidence="9">DUF1640 family protein</fullName>
    </submittedName>
</protein>
<dbReference type="PANTHER" id="PTHR14360">
    <property type="entry name" value="PROTEIN FMP32, MITOCHONDRIAL"/>
    <property type="match status" value="1"/>
</dbReference>
<feature type="transmembrane region" description="Helical" evidence="8">
    <location>
        <begin position="200"/>
        <end position="219"/>
    </location>
</feature>
<keyword evidence="3 8" id="KW-0812">Transmembrane</keyword>
<dbReference type="HOGENOM" id="CLU_063283_2_0_1"/>
<dbReference type="GO" id="GO:0016020">
    <property type="term" value="C:membrane"/>
    <property type="evidence" value="ECO:0007669"/>
    <property type="project" value="UniProtKB-SubCell"/>
</dbReference>
<evidence type="ECO:0000256" key="2">
    <source>
        <dbReference type="ARBA" id="ARBA00004370"/>
    </source>
</evidence>
<dbReference type="InterPro" id="IPR024461">
    <property type="entry name" value="CCDC90-like"/>
</dbReference>
<gene>
    <name evidence="9" type="ORF">SOCG_04138</name>
</gene>
<keyword evidence="10" id="KW-1185">Reference proteome</keyword>
<keyword evidence="5" id="KW-0175">Coiled coil</keyword>
<dbReference type="Pfam" id="PF07798">
    <property type="entry name" value="CCDC90-like"/>
    <property type="match status" value="1"/>
</dbReference>
<proteinExistence type="predicted"/>
<dbReference type="OrthoDB" id="889336at2759"/>
<evidence type="ECO:0000256" key="8">
    <source>
        <dbReference type="SAM" id="Phobius"/>
    </source>
</evidence>
<evidence type="ECO:0000313" key="9">
    <source>
        <dbReference type="EMBL" id="EPX70819.1"/>
    </source>
</evidence>
<evidence type="ECO:0000256" key="7">
    <source>
        <dbReference type="ARBA" id="ARBA00023136"/>
    </source>
</evidence>